<reference evidence="5 6" key="1">
    <citation type="submission" date="2019-03" db="EMBL/GenBank/DDBJ databases">
        <title>Sequencing 23 genomes of Wallemia ichthyophaga.</title>
        <authorList>
            <person name="Gostincar C."/>
        </authorList>
    </citation>
    <scope>NUCLEOTIDE SEQUENCE [LARGE SCALE GENOMIC DNA]</scope>
    <source>
        <strain evidence="5 6">EXF-8621</strain>
    </source>
</reference>
<dbReference type="GO" id="GO:0005524">
    <property type="term" value="F:ATP binding"/>
    <property type="evidence" value="ECO:0007669"/>
    <property type="project" value="InterPro"/>
</dbReference>
<evidence type="ECO:0000259" key="4">
    <source>
        <dbReference type="Pfam" id="PF09511"/>
    </source>
</evidence>
<dbReference type="AlphaFoldDB" id="A0A4T0HEV5"/>
<feature type="region of interest" description="Disordered" evidence="1">
    <location>
        <begin position="406"/>
        <end position="425"/>
    </location>
</feature>
<dbReference type="PANTHER" id="PTHR32004">
    <property type="entry name" value="TRNA LIGASE"/>
    <property type="match status" value="1"/>
</dbReference>
<name>A0A4T0HEV5_WALIC</name>
<evidence type="ECO:0000313" key="6">
    <source>
        <dbReference type="Proteomes" id="UP000306954"/>
    </source>
</evidence>
<dbReference type="Pfam" id="PF08302">
    <property type="entry name" value="tRNA_lig_CPD"/>
    <property type="match status" value="1"/>
</dbReference>
<feature type="domain" description="tRNA ligase phosphodiesterase" evidence="2">
    <location>
        <begin position="651"/>
        <end position="820"/>
    </location>
</feature>
<dbReference type="Gene3D" id="3.40.50.300">
    <property type="entry name" value="P-loop containing nucleotide triphosphate hydrolases"/>
    <property type="match status" value="1"/>
</dbReference>
<proteinExistence type="predicted"/>
<feature type="domain" description="tRNA ligase kinase" evidence="3">
    <location>
        <begin position="433"/>
        <end position="601"/>
    </location>
</feature>
<dbReference type="EMBL" id="SPOF01000020">
    <property type="protein sequence ID" value="TIB12051.1"/>
    <property type="molecule type" value="Genomic_DNA"/>
</dbReference>
<evidence type="ECO:0000259" key="2">
    <source>
        <dbReference type="Pfam" id="PF08302"/>
    </source>
</evidence>
<accession>A0A4T0HEV5</accession>
<dbReference type="Proteomes" id="UP000306954">
    <property type="component" value="Unassembled WGS sequence"/>
</dbReference>
<feature type="domain" description="T4 RNA ligase 1-like N-terminal" evidence="4">
    <location>
        <begin position="73"/>
        <end position="316"/>
    </location>
</feature>
<dbReference type="Pfam" id="PF08303">
    <property type="entry name" value="tRNA_lig_kinase"/>
    <property type="match status" value="1"/>
</dbReference>
<comment type="caution">
    <text evidence="5">The sequence shown here is derived from an EMBL/GenBank/DDBJ whole genome shotgun (WGS) entry which is preliminary data.</text>
</comment>
<dbReference type="InterPro" id="IPR015966">
    <property type="entry name" value="tRNA_lig_kin_fungi"/>
</dbReference>
<dbReference type="InterPro" id="IPR027417">
    <property type="entry name" value="P-loop_NTPase"/>
</dbReference>
<dbReference type="InterPro" id="IPR015965">
    <property type="entry name" value="tRNA_lig_PDEase"/>
</dbReference>
<dbReference type="PANTHER" id="PTHR32004:SF1">
    <property type="entry name" value="TRNA LIGASE"/>
    <property type="match status" value="1"/>
</dbReference>
<gene>
    <name evidence="5" type="ORF">E3P90_02137</name>
</gene>
<protein>
    <recommendedName>
        <fullName evidence="7">tRNA ligase</fullName>
    </recommendedName>
</protein>
<dbReference type="InterPro" id="IPR019039">
    <property type="entry name" value="T4-Rnl1-like_N"/>
</dbReference>
<evidence type="ECO:0000313" key="5">
    <source>
        <dbReference type="EMBL" id="TIB12051.1"/>
    </source>
</evidence>
<dbReference type="GO" id="GO:0005634">
    <property type="term" value="C:nucleus"/>
    <property type="evidence" value="ECO:0007669"/>
    <property type="project" value="TreeGrafter"/>
</dbReference>
<evidence type="ECO:0000256" key="1">
    <source>
        <dbReference type="SAM" id="MobiDB-lite"/>
    </source>
</evidence>
<dbReference type="GO" id="GO:0006388">
    <property type="term" value="P:tRNA splicing, via endonucleolytic cleavage and ligation"/>
    <property type="evidence" value="ECO:0007669"/>
    <property type="project" value="InterPro"/>
</dbReference>
<evidence type="ECO:0000259" key="3">
    <source>
        <dbReference type="Pfam" id="PF08303"/>
    </source>
</evidence>
<organism evidence="5 6">
    <name type="scientific">Wallemia ichthyophaga</name>
    <dbReference type="NCBI Taxonomy" id="245174"/>
    <lineage>
        <taxon>Eukaryota</taxon>
        <taxon>Fungi</taxon>
        <taxon>Dikarya</taxon>
        <taxon>Basidiomycota</taxon>
        <taxon>Wallemiomycotina</taxon>
        <taxon>Wallemiomycetes</taxon>
        <taxon>Wallemiales</taxon>
        <taxon>Wallemiaceae</taxon>
        <taxon>Wallemia</taxon>
    </lineage>
</organism>
<sequence>MSGFDGLGASDASDASVLAQLHALSLHDKPIVRQTEHTLAHASGTPSVPSTITSWKMNEHQYAKSPSPFPTLARGLFTQGERIIVRGYDKFFNVDEVPWTSWGAIESTTAPPYVLTFKENGCIIFIAALTRSKVVVTSKHALGGPSEQAAAAGVEESHAQVGERWLAAHLQRAHKTEAQLAEVLYDHSWTAVAELCDDSFEEHVLGYAQERSGLHLHGLNSNTAAFSTAPFDVVQGVAETFGFLPTRARSFSSLERVRAFVGSVQSEGGVDGEPIEGFVVRCQNKNNVQLNNTHHSTNSYSHSPFFFKIKFDEPYLMYREWREITRGLLAKHAEGKLGSDEGGVRKSSYPDSVVYRDWVRGLIREQPALFAHFGRSKGVIALRERFLADVQTGELHTKLANVRETWGRKQKSNAQKVKPTKPNKDEREFERTMIVPIAVPGCGKTAVSMALARLYGFGHTQSDDVQTRKTGPTFEKNVAELLKVQTHPDTQTQSHAHSVVIADRNNHMKQHRARLNNLPFEQKPPLGRVRMIALYWPMDSYTLNTVLRVCSERVQHRGARHQSLRPDADGGQTHEDVIVNFINQFEALDGSAELFDHVVELGLEDDLGTATRKAIAGLRDAGVDLKTVTQDRFIEVLDDVAVYDPQYKRPDEQNGLKKKVRSTSPRYFAVGVECRLAELCRGILQGEGQQQERQKAFLNHLVSHDRIANVPHITLLHHKEMEGVDETVKEEYEECWNMFSSSAHPIDFKFRVDALVYNERVMALSLSSVSVENPADTRVKSMVERVMEKKVLHITVGTRDATVNPFESKAAVEEWRRGSEQVYASAVQGVELGGRLRGMF</sequence>
<evidence type="ECO:0008006" key="7">
    <source>
        <dbReference type="Google" id="ProtNLM"/>
    </source>
</evidence>
<dbReference type="SUPFAM" id="SSF52540">
    <property type="entry name" value="P-loop containing nucleoside triphosphate hydrolases"/>
    <property type="match status" value="1"/>
</dbReference>
<dbReference type="Pfam" id="PF09511">
    <property type="entry name" value="RNA_lig_T4_1"/>
    <property type="match status" value="1"/>
</dbReference>
<dbReference type="GO" id="GO:0003972">
    <property type="term" value="F:RNA ligase (ATP) activity"/>
    <property type="evidence" value="ECO:0007669"/>
    <property type="project" value="InterPro"/>
</dbReference>